<dbReference type="PANTHER" id="PTHR46082:SF6">
    <property type="entry name" value="AAA+ ATPASE DOMAIN-CONTAINING PROTEIN-RELATED"/>
    <property type="match status" value="1"/>
</dbReference>
<evidence type="ECO:0000313" key="2">
    <source>
        <dbReference type="EMBL" id="GAA1230447.1"/>
    </source>
</evidence>
<dbReference type="InterPro" id="IPR053137">
    <property type="entry name" value="NLR-like"/>
</dbReference>
<dbReference type="PANTHER" id="PTHR46082">
    <property type="entry name" value="ATP/GTP-BINDING PROTEIN-RELATED"/>
    <property type="match status" value="1"/>
</dbReference>
<feature type="compositionally biased region" description="Polar residues" evidence="1">
    <location>
        <begin position="1"/>
        <end position="10"/>
    </location>
</feature>
<sequence length="903" mass="98564">MQVVQVSTVREVSGDLPPSPEPAEYPDGRLRGEISGEREQAPPDWAKGTVRLAATGSALERFSNELRALWVAAGSPTYGSLSRVDGRKISSSSLSDWLNGKGAPSAMNTELVLVLIRHLKSRAAEMSPVYVGWSEGQWMSCLREVRAERDQNRGGRPSSSRPPERSAMRRANSSGSGPAVGPLHAARDVQAPPDISNLRLPEVLVGRAPELEALRIALTASSESAITQVGAVHGLGGVGKSTLARHYAYQYRGSYTLIWWINAATPAAIEGSLAELAVRLHPVWPTGATPREQAAWAHTWLHWHSGWLLIYDNVENPVDLAPYVGALNRGHHLATSRRVTGWPRTVHTLALGTLTIDDSADLLLRNIRGGGQEATAKQRQEARALAAELGCLPLALEQASAYLGQNVTVSIDEYRRRLFDQLDRTAEGARCESGGPVGGVDADRSVVRVWSQTMTALAERNPLAVNVLYTLAWLAPDDIPVTHLNRPGEDPGLLAEALGVLSAYSMVTLTPTTVSVHRLVQAVLRMTASQKHGSASNSLPNGRRDAEEAMVRALWPPDPANPRSRPWLALLPHVIALAASRPPDHHDDVAIPLYAHGAHWLHRQAQHARAIPLDEAMLEYRGRVVGYAHASTVRTRSNLATAYRAAGDLNRAIALFEVTLLQREQMLGHSHRITLRSRNNLANSYHEVGDFQRAIALHELTLTQREHVLGKIHPDTLVSRNNLACAYHDAGDLGRAIELHELTLSRREEVLGDSHPDTLNSRNNLANSYRLAGDLGRAIPLHESALAQCERVLGDVHPATLNSRNNLACAYHDAGELGRALELHELTLAQREDVLGDAHPDTLASRSNVARICHDIGDVNRSVALYELTLAQCERWLGDGHPLTRAVRSRLALDRGFRQSDGE</sequence>
<dbReference type="EMBL" id="BAAALF010000026">
    <property type="protein sequence ID" value="GAA1230447.1"/>
    <property type="molecule type" value="Genomic_DNA"/>
</dbReference>
<feature type="region of interest" description="Disordered" evidence="1">
    <location>
        <begin position="1"/>
        <end position="42"/>
    </location>
</feature>
<comment type="caution">
    <text evidence="2">The sequence shown here is derived from an EMBL/GenBank/DDBJ whole genome shotgun (WGS) entry which is preliminary data.</text>
</comment>
<dbReference type="InterPro" id="IPR027417">
    <property type="entry name" value="P-loop_NTPase"/>
</dbReference>
<dbReference type="Pfam" id="PF13374">
    <property type="entry name" value="TPR_10"/>
    <property type="match status" value="2"/>
</dbReference>
<dbReference type="Gene3D" id="3.40.50.300">
    <property type="entry name" value="P-loop containing nucleotide triphosphate hydrolases"/>
    <property type="match status" value="1"/>
</dbReference>
<dbReference type="Gene3D" id="1.25.40.10">
    <property type="entry name" value="Tetratricopeptide repeat domain"/>
    <property type="match status" value="2"/>
</dbReference>
<keyword evidence="3" id="KW-1185">Reference proteome</keyword>
<dbReference type="SMART" id="SM00028">
    <property type="entry name" value="TPR"/>
    <property type="match status" value="5"/>
</dbReference>
<accession>A0ABN1W123</accession>
<reference evidence="2 3" key="1">
    <citation type="journal article" date="2019" name="Int. J. Syst. Evol. Microbiol.">
        <title>The Global Catalogue of Microorganisms (GCM) 10K type strain sequencing project: providing services to taxonomists for standard genome sequencing and annotation.</title>
        <authorList>
            <consortium name="The Broad Institute Genomics Platform"/>
            <consortium name="The Broad Institute Genome Sequencing Center for Infectious Disease"/>
            <person name="Wu L."/>
            <person name="Ma J."/>
        </authorList>
    </citation>
    <scope>NUCLEOTIDE SEQUENCE [LARGE SCALE GENOMIC DNA]</scope>
    <source>
        <strain evidence="2 3">JCM 13004</strain>
    </source>
</reference>
<organism evidence="2 3">
    <name type="scientific">Kitasatospora nipponensis</name>
    <dbReference type="NCBI Taxonomy" id="258049"/>
    <lineage>
        <taxon>Bacteria</taxon>
        <taxon>Bacillati</taxon>
        <taxon>Actinomycetota</taxon>
        <taxon>Actinomycetes</taxon>
        <taxon>Kitasatosporales</taxon>
        <taxon>Streptomycetaceae</taxon>
        <taxon>Kitasatospora</taxon>
    </lineage>
</organism>
<feature type="compositionally biased region" description="Basic and acidic residues" evidence="1">
    <location>
        <begin position="26"/>
        <end position="41"/>
    </location>
</feature>
<evidence type="ECO:0000313" key="3">
    <source>
        <dbReference type="Proteomes" id="UP001500037"/>
    </source>
</evidence>
<gene>
    <name evidence="2" type="primary">fxsT_3</name>
    <name evidence="2" type="ORF">GCM10009665_21060</name>
</gene>
<proteinExistence type="predicted"/>
<name>A0ABN1W123_9ACTN</name>
<dbReference type="SUPFAM" id="SSF52540">
    <property type="entry name" value="P-loop containing nucleoside triphosphate hydrolases"/>
    <property type="match status" value="1"/>
</dbReference>
<dbReference type="Proteomes" id="UP001500037">
    <property type="component" value="Unassembled WGS sequence"/>
</dbReference>
<dbReference type="InterPro" id="IPR019734">
    <property type="entry name" value="TPR_rpt"/>
</dbReference>
<protein>
    <submittedName>
        <fullName evidence="2">FxSxx-COOH system tetratricopeptide repeat protein</fullName>
    </submittedName>
</protein>
<feature type="region of interest" description="Disordered" evidence="1">
    <location>
        <begin position="148"/>
        <end position="184"/>
    </location>
</feature>
<dbReference type="Pfam" id="PF13424">
    <property type="entry name" value="TPR_12"/>
    <property type="match status" value="2"/>
</dbReference>
<evidence type="ECO:0000256" key="1">
    <source>
        <dbReference type="SAM" id="MobiDB-lite"/>
    </source>
</evidence>
<dbReference type="InterPro" id="IPR011990">
    <property type="entry name" value="TPR-like_helical_dom_sf"/>
</dbReference>
<dbReference type="SUPFAM" id="SSF48452">
    <property type="entry name" value="TPR-like"/>
    <property type="match status" value="2"/>
</dbReference>